<reference evidence="4" key="1">
    <citation type="submission" date="2010-06" db="EMBL/GenBank/DDBJ databases">
        <authorList>
            <person name="Jiang H."/>
            <person name="Abraham K."/>
            <person name="Ali S."/>
            <person name="Alsbrooks S.L."/>
            <person name="Anim B.N."/>
            <person name="Anosike U.S."/>
            <person name="Attaway T."/>
            <person name="Bandaranaike D.P."/>
            <person name="Battles P.K."/>
            <person name="Bell S.N."/>
            <person name="Bell A.V."/>
            <person name="Beltran B."/>
            <person name="Bickham C."/>
            <person name="Bustamante Y."/>
            <person name="Caleb T."/>
            <person name="Canada A."/>
            <person name="Cardenas V."/>
            <person name="Carter K."/>
            <person name="Chacko J."/>
            <person name="Chandrabose M.N."/>
            <person name="Chavez D."/>
            <person name="Chavez A."/>
            <person name="Chen L."/>
            <person name="Chu H.-S."/>
            <person name="Claassen K.J."/>
            <person name="Cockrell R."/>
            <person name="Collins M."/>
            <person name="Cooper J.A."/>
            <person name="Cree A."/>
            <person name="Curry S.M."/>
            <person name="Da Y."/>
            <person name="Dao M.D."/>
            <person name="Das B."/>
            <person name="Davila M.-L."/>
            <person name="Davy-Carroll L."/>
            <person name="Denson S."/>
            <person name="Dinh H."/>
            <person name="Ebong V.E."/>
            <person name="Edwards J.R."/>
            <person name="Egan A."/>
            <person name="El-Daye J."/>
            <person name="Escobedo L."/>
            <person name="Fernandez S."/>
            <person name="Fernando P.R."/>
            <person name="Flagg N."/>
            <person name="Forbes L.D."/>
            <person name="Fowler R.G."/>
            <person name="Fu Q."/>
            <person name="Gabisi R.A."/>
            <person name="Ganer J."/>
            <person name="Garbino Pronczuk A."/>
            <person name="Garcia R.M."/>
            <person name="Garner T."/>
            <person name="Garrett T.E."/>
            <person name="Gonzalez D.A."/>
            <person name="Hamid H."/>
            <person name="Hawkins E.S."/>
            <person name="Hirani K."/>
            <person name="Hogues M.E."/>
            <person name="Hollins B."/>
            <person name="Hsiao C.-H."/>
            <person name="Jabil R."/>
            <person name="James M.L."/>
            <person name="Jhangiani S.N."/>
            <person name="Johnson B."/>
            <person name="Johnson Q."/>
            <person name="Joshi V."/>
            <person name="Kalu J.B."/>
            <person name="Kam C."/>
            <person name="Kashfia A."/>
            <person name="Keebler J."/>
            <person name="Kisamo H."/>
            <person name="Kovar C.L."/>
            <person name="Lago L.A."/>
            <person name="Lai C.-Y."/>
            <person name="Laidlaw J."/>
            <person name="Lara F."/>
            <person name="Le T.-K."/>
            <person name="Lee S.L."/>
            <person name="Legall F.H."/>
            <person name="Lemon S.J."/>
            <person name="Lewis L.R."/>
            <person name="Li B."/>
            <person name="Liu Y."/>
            <person name="Liu Y.-S."/>
            <person name="Lopez J."/>
            <person name="Lozado R.J."/>
            <person name="Lu J."/>
            <person name="Madu R.C."/>
            <person name="Maheshwari M."/>
            <person name="Maheshwari R."/>
            <person name="Malloy K."/>
            <person name="Martinez E."/>
            <person name="Mathew T."/>
            <person name="Mercado I.C."/>
            <person name="Mercado C."/>
            <person name="Meyer B."/>
            <person name="Montgomery K."/>
            <person name="Morgan M.B."/>
            <person name="Munidasa M."/>
            <person name="Nazareth L.V."/>
            <person name="Nelson J."/>
            <person name="Ng B.M."/>
            <person name="Nguyen N.B."/>
            <person name="Nguyen P.Q."/>
            <person name="Nguyen T."/>
            <person name="Obregon M."/>
            <person name="Okwuonu G.O."/>
            <person name="Onwere C.G."/>
            <person name="Orozco G."/>
            <person name="Parra A."/>
            <person name="Patel S."/>
            <person name="Patil S."/>
            <person name="Perez A."/>
            <person name="Perez Y."/>
            <person name="Pham C."/>
            <person name="Primus E.L."/>
            <person name="Pu L.-L."/>
            <person name="Puazo M."/>
            <person name="Qin X."/>
            <person name="Quiroz J.B."/>
            <person name="Reese J."/>
            <person name="Richards S."/>
            <person name="Rives C.M."/>
            <person name="Robberts R."/>
            <person name="Ruiz S.J."/>
            <person name="Ruiz M.J."/>
            <person name="Santibanez J."/>
            <person name="Schneider B.W."/>
            <person name="Sisson I."/>
            <person name="Smith M."/>
            <person name="Sodergren E."/>
            <person name="Song X.-Z."/>
            <person name="Song B.B."/>
            <person name="Summersgill H."/>
            <person name="Thelus R."/>
            <person name="Thornton R.D."/>
            <person name="Trejos Z.Y."/>
            <person name="Usmani K."/>
            <person name="Vattathil S."/>
            <person name="Villasana D."/>
            <person name="Walker D.L."/>
            <person name="Wang S."/>
            <person name="Wang K."/>
            <person name="White C.S."/>
            <person name="Williams A.C."/>
            <person name="Williamson J."/>
            <person name="Wilson K."/>
            <person name="Woghiren I.O."/>
            <person name="Woodworth J.R."/>
            <person name="Worley K.C."/>
            <person name="Wright R.A."/>
            <person name="Wu W."/>
            <person name="Young L."/>
            <person name="Zhang L."/>
            <person name="Zhang J."/>
            <person name="Zhu Y."/>
            <person name="Muzny D.M."/>
            <person name="Weinstock G."/>
            <person name="Gibbs R.A."/>
        </authorList>
    </citation>
    <scope>NUCLEOTIDE SEQUENCE [LARGE SCALE GENOMIC DNA]</scope>
    <source>
        <strain evidence="4">LSR1</strain>
    </source>
</reference>
<dbReference type="GO" id="GO:0034388">
    <property type="term" value="C:Pwp2p-containing subcomplex of 90S preribosome"/>
    <property type="evidence" value="ECO:0007669"/>
    <property type="project" value="TreeGrafter"/>
</dbReference>
<dbReference type="SUPFAM" id="SSF48452">
    <property type="entry name" value="TPR-like"/>
    <property type="match status" value="1"/>
</dbReference>
<dbReference type="AlphaFoldDB" id="A0A8R1W6P7"/>
<comment type="similarity">
    <text evidence="1">Belongs to the UTP6 family.</text>
</comment>
<dbReference type="Pfam" id="PF24892">
    <property type="entry name" value="UTP6_C"/>
    <property type="match status" value="1"/>
</dbReference>
<dbReference type="EnsemblMetazoa" id="XM_003247384.4">
    <property type="protein sequence ID" value="XP_003247432.1"/>
    <property type="gene ID" value="LOC100569611"/>
</dbReference>
<dbReference type="GO" id="GO:0032040">
    <property type="term" value="C:small-subunit processome"/>
    <property type="evidence" value="ECO:0007669"/>
    <property type="project" value="TreeGrafter"/>
</dbReference>
<reference evidence="3" key="2">
    <citation type="submission" date="2022-06" db="UniProtKB">
        <authorList>
            <consortium name="EnsemblMetazoa"/>
        </authorList>
    </citation>
    <scope>IDENTIFICATION</scope>
</reference>
<feature type="domain" description="U3 small nucleolar RNA-associated protein 6 homolog C-terminal" evidence="2">
    <location>
        <begin position="392"/>
        <end position="552"/>
    </location>
</feature>
<dbReference type="InterPro" id="IPR056907">
    <property type="entry name" value="UTP6_C"/>
</dbReference>
<evidence type="ECO:0000313" key="4">
    <source>
        <dbReference type="Proteomes" id="UP000007819"/>
    </source>
</evidence>
<dbReference type="PANTHER" id="PTHR23271:SF1">
    <property type="entry name" value="U3 SMALL NUCLEOLAR RNA-ASSOCIATED PROTEIN 6 HOMOLOG"/>
    <property type="match status" value="1"/>
</dbReference>
<name>A0A8R1W6P7_ACYPI</name>
<evidence type="ECO:0000256" key="1">
    <source>
        <dbReference type="ARBA" id="ARBA00010734"/>
    </source>
</evidence>
<accession>A0A8R1W6P7</accession>
<dbReference type="OrthoDB" id="28112at2759"/>
<evidence type="ECO:0000313" key="3">
    <source>
        <dbReference type="EnsemblMetazoa" id="XP_003247432.1"/>
    </source>
</evidence>
<sequence length="605" mass="71972">METASGSEAMSPEQIDEEKYFLTTHEIMTTEEFTEFTDKRKSFNQNILNEKATREELLVQITLESMILNTCEQKIKQIMRGTYTGDFNTKIESILSNRIHDMYITLFKTFKYDVNLVSKYIQFGLENKKLTKNYKIVLDDIMDSFHSDPEIYITGAHHAFDDFNDIESARRYFSFGIKFHEDFKKLYIEDFWIEVKNLNQTGDTSLQAALTKYNYIIQHFKDDIGLHFDLADTVLDEHIKMTQLQSIVIRDMVNKYRRNELMWQKLAKIHLKGFIYNFDKDILHKIQSIRPHIAIRNFINTYDQALTESLSPKNKQHLWHLFLDDIIDIHSSIDSDDQVTQDFMNLCIDQTFDLAYSTNSMKHPRHFLFWAERNNDSDAEVAILRKGLQISNKNFEMWKKLFEYHLRHDHMRSAMKVLLESVDILKDKALPLWKIMELNVLSTDEEMIRYFYHQSSFTVNVEVINLKFRPEYLEWHVITHDVRSGRKIFNALKCLNPKCCELYKRMLKFERLSIISIDNKHIKYMRTLYNEACNLFGHMDVEIWNDCMEFEYIYGNPSLVQMIFEAGTNLLENPILKAELTEMKHKLESQYQINDVVHIEDDEDG</sequence>
<dbReference type="InterPro" id="IPR003107">
    <property type="entry name" value="HAT"/>
</dbReference>
<evidence type="ECO:0000259" key="2">
    <source>
        <dbReference type="Pfam" id="PF24892"/>
    </source>
</evidence>
<dbReference type="Proteomes" id="UP000007819">
    <property type="component" value="Chromosome X"/>
</dbReference>
<dbReference type="RefSeq" id="XP_003247432.1">
    <property type="nucleotide sequence ID" value="XM_003247384.3"/>
</dbReference>
<protein>
    <recommendedName>
        <fullName evidence="2">U3 small nucleolar RNA-associated protein 6 homolog C-terminal domain-containing protein</fullName>
    </recommendedName>
</protein>
<dbReference type="KEGG" id="api:100569611"/>
<proteinExistence type="inferred from homology"/>
<keyword evidence="4" id="KW-1185">Reference proteome</keyword>
<dbReference type="Gene3D" id="1.25.40.10">
    <property type="entry name" value="Tetratricopeptide repeat domain"/>
    <property type="match status" value="1"/>
</dbReference>
<dbReference type="InterPro" id="IPR013949">
    <property type="entry name" value="Utp6"/>
</dbReference>
<dbReference type="SMART" id="SM00386">
    <property type="entry name" value="HAT"/>
    <property type="match status" value="4"/>
</dbReference>
<dbReference type="InterPro" id="IPR011990">
    <property type="entry name" value="TPR-like_helical_dom_sf"/>
</dbReference>
<dbReference type="GeneID" id="100569611"/>
<dbReference type="GO" id="GO:0000462">
    <property type="term" value="P:maturation of SSU-rRNA from tricistronic rRNA transcript (SSU-rRNA, 5.8S rRNA, LSU-rRNA)"/>
    <property type="evidence" value="ECO:0007669"/>
    <property type="project" value="InterPro"/>
</dbReference>
<dbReference type="GO" id="GO:0030515">
    <property type="term" value="F:snoRNA binding"/>
    <property type="evidence" value="ECO:0007669"/>
    <property type="project" value="InterPro"/>
</dbReference>
<dbReference type="PANTHER" id="PTHR23271">
    <property type="entry name" value="HEPATOCELLULAR CARCINOMA-ASSOCIATED ANTIGEN 66"/>
    <property type="match status" value="1"/>
</dbReference>
<organism evidence="3 4">
    <name type="scientific">Acyrthosiphon pisum</name>
    <name type="common">Pea aphid</name>
    <dbReference type="NCBI Taxonomy" id="7029"/>
    <lineage>
        <taxon>Eukaryota</taxon>
        <taxon>Metazoa</taxon>
        <taxon>Ecdysozoa</taxon>
        <taxon>Arthropoda</taxon>
        <taxon>Hexapoda</taxon>
        <taxon>Insecta</taxon>
        <taxon>Pterygota</taxon>
        <taxon>Neoptera</taxon>
        <taxon>Paraneoptera</taxon>
        <taxon>Hemiptera</taxon>
        <taxon>Sternorrhyncha</taxon>
        <taxon>Aphidomorpha</taxon>
        <taxon>Aphidoidea</taxon>
        <taxon>Aphididae</taxon>
        <taxon>Macrosiphini</taxon>
        <taxon>Acyrthosiphon</taxon>
    </lineage>
</organism>